<name>A0A2H1W2P0_SPOFR</name>
<accession>A0A2H1W2P0</accession>
<gene>
    <name evidence="1" type="ORF">SFRICE_017985</name>
</gene>
<sequence length="78" mass="8898">MKLDVKELVLKHFPYMKPGSNSTNSSTESVFENEIFLYLHIKGTSPSWEQFVRESLVQAAWPVALVAPPRRALTVDHQ</sequence>
<dbReference type="EMBL" id="ODYU01005920">
    <property type="protein sequence ID" value="SOQ47318.1"/>
    <property type="molecule type" value="Genomic_DNA"/>
</dbReference>
<proteinExistence type="predicted"/>
<dbReference type="AlphaFoldDB" id="A0A2H1W2P0"/>
<evidence type="ECO:0000313" key="1">
    <source>
        <dbReference type="EMBL" id="SOQ47318.1"/>
    </source>
</evidence>
<reference evidence="1" key="1">
    <citation type="submission" date="2016-07" db="EMBL/GenBank/DDBJ databases">
        <authorList>
            <person name="Bretaudeau A."/>
        </authorList>
    </citation>
    <scope>NUCLEOTIDE SEQUENCE</scope>
    <source>
        <strain evidence="1">Rice</strain>
        <tissue evidence="1">Whole body</tissue>
    </source>
</reference>
<protein>
    <submittedName>
        <fullName evidence="1">SFRICE_017985</fullName>
    </submittedName>
</protein>
<organism evidence="1">
    <name type="scientific">Spodoptera frugiperda</name>
    <name type="common">Fall armyworm</name>
    <dbReference type="NCBI Taxonomy" id="7108"/>
    <lineage>
        <taxon>Eukaryota</taxon>
        <taxon>Metazoa</taxon>
        <taxon>Ecdysozoa</taxon>
        <taxon>Arthropoda</taxon>
        <taxon>Hexapoda</taxon>
        <taxon>Insecta</taxon>
        <taxon>Pterygota</taxon>
        <taxon>Neoptera</taxon>
        <taxon>Endopterygota</taxon>
        <taxon>Lepidoptera</taxon>
        <taxon>Glossata</taxon>
        <taxon>Ditrysia</taxon>
        <taxon>Noctuoidea</taxon>
        <taxon>Noctuidae</taxon>
        <taxon>Amphipyrinae</taxon>
        <taxon>Spodoptera</taxon>
    </lineage>
</organism>